<dbReference type="CDD" id="cd00130">
    <property type="entry name" value="PAS"/>
    <property type="match status" value="1"/>
</dbReference>
<reference evidence="1" key="1">
    <citation type="journal article" date="2014" name="Int. J. Syst. Evol. Microbiol.">
        <title>Complete genome sequence of Corynebacterium casei LMG S-19264T (=DSM 44701T), isolated from a smear-ripened cheese.</title>
        <authorList>
            <consortium name="US DOE Joint Genome Institute (JGI-PGF)"/>
            <person name="Walter F."/>
            <person name="Albersmeier A."/>
            <person name="Kalinowski J."/>
            <person name="Ruckert C."/>
        </authorList>
    </citation>
    <scope>NUCLEOTIDE SEQUENCE</scope>
    <source>
        <strain evidence="1">CGMCC 1.12924</strain>
    </source>
</reference>
<gene>
    <name evidence="1" type="ORF">GCM10011312_15360</name>
</gene>
<keyword evidence="2" id="KW-1185">Reference proteome</keyword>
<dbReference type="EMBL" id="BMGK01000005">
    <property type="protein sequence ID" value="GGD92452.1"/>
    <property type="molecule type" value="Genomic_DNA"/>
</dbReference>
<sequence length="191" mass="22560">MNTEIISAVNKQLKTSSPIFNKAVKSFDIASESGLLNPSDTVSFICDFEGTIRFISPSFSKIDCENYYALEKSILDFIHPEDVYPVIEHMVLLLQESTESVIVDARFLCKQNQYYFTKWHITYLRGLFYLYPLEVPELEEKKINQLFDSFLKIKTVYDERDEQHIWKKELSKTLLEWDRLIFKQLKFCLSI</sequence>
<organism evidence="1 2">
    <name type="scientific">Planktosalinus lacus</name>
    <dbReference type="NCBI Taxonomy" id="1526573"/>
    <lineage>
        <taxon>Bacteria</taxon>
        <taxon>Pseudomonadati</taxon>
        <taxon>Bacteroidota</taxon>
        <taxon>Flavobacteriia</taxon>
        <taxon>Flavobacteriales</taxon>
        <taxon>Flavobacteriaceae</taxon>
        <taxon>Planktosalinus</taxon>
    </lineage>
</organism>
<dbReference type="Gene3D" id="3.30.450.20">
    <property type="entry name" value="PAS domain"/>
    <property type="match status" value="1"/>
</dbReference>
<dbReference type="SUPFAM" id="SSF55785">
    <property type="entry name" value="PYP-like sensor domain (PAS domain)"/>
    <property type="match status" value="1"/>
</dbReference>
<protein>
    <submittedName>
        <fullName evidence="1">Uncharacterized protein</fullName>
    </submittedName>
</protein>
<accession>A0A8J2VAL1</accession>
<evidence type="ECO:0000313" key="2">
    <source>
        <dbReference type="Proteomes" id="UP000652231"/>
    </source>
</evidence>
<reference evidence="1" key="2">
    <citation type="submission" date="2020-09" db="EMBL/GenBank/DDBJ databases">
        <authorList>
            <person name="Sun Q."/>
            <person name="Zhou Y."/>
        </authorList>
    </citation>
    <scope>NUCLEOTIDE SEQUENCE</scope>
    <source>
        <strain evidence="1">CGMCC 1.12924</strain>
    </source>
</reference>
<comment type="caution">
    <text evidence="1">The sequence shown here is derived from an EMBL/GenBank/DDBJ whole genome shotgun (WGS) entry which is preliminary data.</text>
</comment>
<dbReference type="Proteomes" id="UP000652231">
    <property type="component" value="Unassembled WGS sequence"/>
</dbReference>
<dbReference type="AlphaFoldDB" id="A0A8J2VAL1"/>
<dbReference type="RefSeq" id="WP_188441216.1">
    <property type="nucleotide sequence ID" value="NZ_BMGK01000005.1"/>
</dbReference>
<proteinExistence type="predicted"/>
<dbReference type="InterPro" id="IPR000014">
    <property type="entry name" value="PAS"/>
</dbReference>
<name>A0A8J2VAL1_9FLAO</name>
<evidence type="ECO:0000313" key="1">
    <source>
        <dbReference type="EMBL" id="GGD92452.1"/>
    </source>
</evidence>
<dbReference type="InterPro" id="IPR035965">
    <property type="entry name" value="PAS-like_dom_sf"/>
</dbReference>